<accession>A0ACC0DD86</accession>
<evidence type="ECO:0000313" key="1">
    <source>
        <dbReference type="EMBL" id="KAI6090516.1"/>
    </source>
</evidence>
<comment type="caution">
    <text evidence="1">The sequence shown here is derived from an EMBL/GenBank/DDBJ whole genome shotgun (WGS) entry which is preliminary data.</text>
</comment>
<name>A0ACC0DD86_9PEZI</name>
<organism evidence="1 2">
    <name type="scientific">Hypoxylon rubiginosum</name>
    <dbReference type="NCBI Taxonomy" id="110542"/>
    <lineage>
        <taxon>Eukaryota</taxon>
        <taxon>Fungi</taxon>
        <taxon>Dikarya</taxon>
        <taxon>Ascomycota</taxon>
        <taxon>Pezizomycotina</taxon>
        <taxon>Sordariomycetes</taxon>
        <taxon>Xylariomycetidae</taxon>
        <taxon>Xylariales</taxon>
        <taxon>Hypoxylaceae</taxon>
        <taxon>Hypoxylon</taxon>
    </lineage>
</organism>
<keyword evidence="2" id="KW-1185">Reference proteome</keyword>
<gene>
    <name evidence="1" type="ORF">F4821DRAFT_228426</name>
</gene>
<evidence type="ECO:0000313" key="2">
    <source>
        <dbReference type="Proteomes" id="UP001497680"/>
    </source>
</evidence>
<dbReference type="Proteomes" id="UP001497680">
    <property type="component" value="Unassembled WGS sequence"/>
</dbReference>
<sequence>MPSTKPLSIGPIGFGLMGMTWRAHQTPDEQAFTAMKAAIANGATFWSTADFYGPGNSTAGISLVRRYFDKYPTDADKVTLFVKGCADPKSLYPTNNRAGVRASVDNCIRILGGTKKIDVFGPTRQDPSVPLEETIGELKSLVDEGKIGGVGLSEVGAETIKKAHAIYPLSLVEVEFSLWSTELLTNGVAATAKSLDIPIVAYSPLGRGFLTGQLKSIKDIPEGDIRLYFDRFKPENFDKNLDLVDKLKAFAQKTGVTPAQLALAWVLANSNSGDCGTIIPIPGATTAARVEENTKQVTLSSSDKAELDAILSSVPISGGRYNQQLEMTLWG</sequence>
<reference evidence="1 2" key="1">
    <citation type="journal article" date="2022" name="New Phytol.">
        <title>Ecological generalism drives hyperdiversity of secondary metabolite gene clusters in xylarialean endophytes.</title>
        <authorList>
            <person name="Franco M.E.E."/>
            <person name="Wisecaver J.H."/>
            <person name="Arnold A.E."/>
            <person name="Ju Y.M."/>
            <person name="Slot J.C."/>
            <person name="Ahrendt S."/>
            <person name="Moore L.P."/>
            <person name="Eastman K.E."/>
            <person name="Scott K."/>
            <person name="Konkel Z."/>
            <person name="Mondo S.J."/>
            <person name="Kuo A."/>
            <person name="Hayes R.D."/>
            <person name="Haridas S."/>
            <person name="Andreopoulos B."/>
            <person name="Riley R."/>
            <person name="LaButti K."/>
            <person name="Pangilinan J."/>
            <person name="Lipzen A."/>
            <person name="Amirebrahimi M."/>
            <person name="Yan J."/>
            <person name="Adam C."/>
            <person name="Keymanesh K."/>
            <person name="Ng V."/>
            <person name="Louie K."/>
            <person name="Northen T."/>
            <person name="Drula E."/>
            <person name="Henrissat B."/>
            <person name="Hsieh H.M."/>
            <person name="Youens-Clark K."/>
            <person name="Lutzoni F."/>
            <person name="Miadlikowska J."/>
            <person name="Eastwood D.C."/>
            <person name="Hamelin R.C."/>
            <person name="Grigoriev I.V."/>
            <person name="U'Ren J.M."/>
        </authorList>
    </citation>
    <scope>NUCLEOTIDE SEQUENCE [LARGE SCALE GENOMIC DNA]</scope>
    <source>
        <strain evidence="1 2">ER1909</strain>
    </source>
</reference>
<protein>
    <submittedName>
        <fullName evidence="1">NADP-dependent oxidoreductase domain-containing protein</fullName>
    </submittedName>
</protein>
<dbReference type="EMBL" id="MU394290">
    <property type="protein sequence ID" value="KAI6090516.1"/>
    <property type="molecule type" value="Genomic_DNA"/>
</dbReference>
<proteinExistence type="predicted"/>